<protein>
    <recommendedName>
        <fullName evidence="4">Flagellin N-terminal domain-containing protein</fullName>
    </recommendedName>
</protein>
<dbReference type="EMBL" id="PDEA01000001">
    <property type="protein sequence ID" value="PEH90031.1"/>
    <property type="molecule type" value="Genomic_DNA"/>
</dbReference>
<evidence type="ECO:0000313" key="5">
    <source>
        <dbReference type="EMBL" id="PEH90031.1"/>
    </source>
</evidence>
<dbReference type="Gene3D" id="3.30.70.2120">
    <property type="match status" value="1"/>
</dbReference>
<sequence>MRPVRRHRGCTAPPPAVVRSDRFFVFRSVPMSINPPAPAGRFVLPPAASGPGADAPHHRRLPLHGFMAAVYRSQDARVLVHTAEQSMARVQAHLARMHALAVEASNSDVAGPARARAQQEINLRVADIDRIARTTVVAGHSLLDGALHRQEGLLDTLAGQAGGVALACLPNLRAQSLSALRYAVQSWGLDAAVAAPLPAAAGLTLAVGDQPPVALGTLPAAASGGERLAQLCRAINDQTARTGVAAFVLPERRRSGVEGALQLQLLSCRVNADGWAQRVSLGGVVQAMGRPLLHTQSQDRSAGPAPGWVVHMACGLHSISLDDPARSWVGQLQLEQAAAQLRCARARFAAGSLLGRLGAGVPGESQA</sequence>
<proteinExistence type="inferred from homology"/>
<dbReference type="GO" id="GO:0009288">
    <property type="term" value="C:bacterial-type flagellum"/>
    <property type="evidence" value="ECO:0007669"/>
    <property type="project" value="UniProtKB-SubCell"/>
</dbReference>
<evidence type="ECO:0000259" key="4">
    <source>
        <dbReference type="Pfam" id="PF00669"/>
    </source>
</evidence>
<comment type="similarity">
    <text evidence="2">Belongs to the bacterial flagellin family.</text>
</comment>
<comment type="caution">
    <text evidence="5">The sequence shown here is derived from an EMBL/GenBank/DDBJ whole genome shotgun (WGS) entry which is preliminary data.</text>
</comment>
<dbReference type="AlphaFoldDB" id="A0A2A7UXY1"/>
<gene>
    <name evidence="5" type="ORF">CRM82_16815</name>
</gene>
<evidence type="ECO:0000256" key="3">
    <source>
        <dbReference type="ARBA" id="ARBA00023143"/>
    </source>
</evidence>
<dbReference type="SUPFAM" id="SSF64518">
    <property type="entry name" value="Phase 1 flagellin"/>
    <property type="match status" value="1"/>
</dbReference>
<feature type="domain" description="Flagellin N-terminal" evidence="4">
    <location>
        <begin position="67"/>
        <end position="145"/>
    </location>
</feature>
<dbReference type="GO" id="GO:0005198">
    <property type="term" value="F:structural molecule activity"/>
    <property type="evidence" value="ECO:0007669"/>
    <property type="project" value="InterPro"/>
</dbReference>
<comment type="subcellular location">
    <subcellularLocation>
        <location evidence="1">Bacterial flagellum</location>
    </subcellularLocation>
</comment>
<reference evidence="6" key="1">
    <citation type="submission" date="2017-09" db="EMBL/GenBank/DDBJ databases">
        <title>FDA dAtabase for Regulatory Grade micrObial Sequences (FDA-ARGOS): Supporting development and validation of Infectious Disease Dx tests.</title>
        <authorList>
            <person name="Minogue T."/>
            <person name="Wolcott M."/>
            <person name="Wasieloski L."/>
            <person name="Aguilar W."/>
            <person name="Moore D."/>
            <person name="Tallon L."/>
            <person name="Sadzewicz L."/>
            <person name="Ott S."/>
            <person name="Zhao X."/>
            <person name="Nagaraj S."/>
            <person name="Vavikolanu K."/>
            <person name="Aluvathingal J."/>
            <person name="Nadendla S."/>
            <person name="Sichtig H."/>
        </authorList>
    </citation>
    <scope>NUCLEOTIDE SEQUENCE [LARGE SCALE GENOMIC DNA]</scope>
    <source>
        <strain evidence="6">FDAARGOS_394</strain>
    </source>
</reference>
<dbReference type="Proteomes" id="UP000220246">
    <property type="component" value="Unassembled WGS sequence"/>
</dbReference>
<dbReference type="InterPro" id="IPR001029">
    <property type="entry name" value="Flagellin_N"/>
</dbReference>
<evidence type="ECO:0000256" key="2">
    <source>
        <dbReference type="ARBA" id="ARBA00005709"/>
    </source>
</evidence>
<keyword evidence="3" id="KW-0975">Bacterial flagellum</keyword>
<dbReference type="STRING" id="1219032.GCA_001515545_00723"/>
<evidence type="ECO:0000256" key="1">
    <source>
        <dbReference type="ARBA" id="ARBA00004365"/>
    </source>
</evidence>
<keyword evidence="6" id="KW-1185">Reference proteome</keyword>
<accession>A0A2A7UXY1</accession>
<evidence type="ECO:0000313" key="6">
    <source>
        <dbReference type="Proteomes" id="UP000220246"/>
    </source>
</evidence>
<name>A0A2A7UXY1_COMTR</name>
<dbReference type="Gene3D" id="1.20.1330.10">
    <property type="entry name" value="f41 fragment of flagellin, N-terminal domain"/>
    <property type="match status" value="1"/>
</dbReference>
<dbReference type="Pfam" id="PF00669">
    <property type="entry name" value="Flagellin_N"/>
    <property type="match status" value="1"/>
</dbReference>
<organism evidence="5 6">
    <name type="scientific">Comamonas terrigena</name>
    <dbReference type="NCBI Taxonomy" id="32013"/>
    <lineage>
        <taxon>Bacteria</taxon>
        <taxon>Pseudomonadati</taxon>
        <taxon>Pseudomonadota</taxon>
        <taxon>Betaproteobacteria</taxon>
        <taxon>Burkholderiales</taxon>
        <taxon>Comamonadaceae</taxon>
        <taxon>Comamonas</taxon>
    </lineage>
</organism>